<comment type="similarity">
    <text evidence="1">Belongs to the leucine-binding protein family.</text>
</comment>
<dbReference type="PROSITE" id="PS51257">
    <property type="entry name" value="PROKAR_LIPOPROTEIN"/>
    <property type="match status" value="1"/>
</dbReference>
<accession>A0A857L0P7</accession>
<evidence type="ECO:0000256" key="2">
    <source>
        <dbReference type="ARBA" id="ARBA00022729"/>
    </source>
</evidence>
<reference evidence="4" key="1">
    <citation type="journal article" date="2021" name="Nat. Microbiol.">
        <title>Cocultivation of an ultrasmall environmental parasitic bacterium with lytic ability against bacteria associated with wastewater foams.</title>
        <authorList>
            <person name="Batinovic S."/>
            <person name="Rose J.J.A."/>
            <person name="Ratcliffe J."/>
            <person name="Seviour R.J."/>
            <person name="Petrovski S."/>
        </authorList>
    </citation>
    <scope>NUCLEOTIDE SEQUENCE</scope>
    <source>
        <strain evidence="4">CON44</strain>
    </source>
</reference>
<dbReference type="InterPro" id="IPR028081">
    <property type="entry name" value="Leu-bd"/>
</dbReference>
<keyword evidence="2" id="KW-0732">Signal</keyword>
<sequence length="410" mass="41821">MRVKSVRAAVATAAVAVVATAGLAGCGSDDDDSAGSSSVAVTAPEGSFPGKAATGAPVKIGLINPEGGPAISMPENREAAEAATKYANENLGGIGGRPIELVVCKNKEDTASARECANHMVESKVSAVVVTATSMSTVMAPIITKAGIPYTAVAGAGAEIMSDNAFIWSGASGAYQYMAKYSAKENLKSVTAYAIDVPASMTGLQVVATPAFKAAGIDFKVVRIPAGTPEVTPQVSAGLTDKTDGVIVIGNTSMCTAVFKSLATLGADVKKMTPQSCADAQVYKSVGDSLDGTRVFTTADTRSDDPESQLFRAVMTKYSPNTDPHGYAVAGYQGVLGLVRATESLDGSDTSPAAFIKAIKTAKDVKLPAAHGLTFTCNSTAQPQFKAVCGKGMIVVSLKKGEATDLEVVQ</sequence>
<dbReference type="RefSeq" id="WP_005182649.1">
    <property type="nucleotide sequence ID" value="NZ_CP045804.1"/>
</dbReference>
<dbReference type="InterPro" id="IPR028082">
    <property type="entry name" value="Peripla_BP_I"/>
</dbReference>
<feature type="domain" description="Leucine-binding protein" evidence="3">
    <location>
        <begin position="57"/>
        <end position="381"/>
    </location>
</feature>
<evidence type="ECO:0000259" key="3">
    <source>
        <dbReference type="Pfam" id="PF13458"/>
    </source>
</evidence>
<dbReference type="SUPFAM" id="SSF53822">
    <property type="entry name" value="Periplasmic binding protein-like I"/>
    <property type="match status" value="1"/>
</dbReference>
<evidence type="ECO:0000313" key="4">
    <source>
        <dbReference type="EMBL" id="QHN40907.1"/>
    </source>
</evidence>
<dbReference type="PANTHER" id="PTHR30483:SF6">
    <property type="entry name" value="PERIPLASMIC BINDING PROTEIN OF ABC TRANSPORTER FOR NATURAL AMINO ACIDS"/>
    <property type="match status" value="1"/>
</dbReference>
<dbReference type="PANTHER" id="PTHR30483">
    <property type="entry name" value="LEUCINE-SPECIFIC-BINDING PROTEIN"/>
    <property type="match status" value="1"/>
</dbReference>
<gene>
    <name evidence="4" type="ORF">GII30_18625</name>
</gene>
<protein>
    <submittedName>
        <fullName evidence="4">ABC transporter substrate-binding protein</fullName>
    </submittedName>
</protein>
<dbReference type="Pfam" id="PF13458">
    <property type="entry name" value="Peripla_BP_6"/>
    <property type="match status" value="1"/>
</dbReference>
<dbReference type="InterPro" id="IPR051010">
    <property type="entry name" value="BCAA_transport"/>
</dbReference>
<dbReference type="AlphaFoldDB" id="A0A857L0P7"/>
<dbReference type="Gene3D" id="3.40.50.2300">
    <property type="match status" value="2"/>
</dbReference>
<dbReference type="EMBL" id="CP045810">
    <property type="protein sequence ID" value="QHN40907.1"/>
    <property type="molecule type" value="Genomic_DNA"/>
</dbReference>
<name>A0A857L0P7_9ACTN</name>
<evidence type="ECO:0000256" key="1">
    <source>
        <dbReference type="ARBA" id="ARBA00010062"/>
    </source>
</evidence>
<organism evidence="4">
    <name type="scientific">Gordonia amarae</name>
    <dbReference type="NCBI Taxonomy" id="36821"/>
    <lineage>
        <taxon>Bacteria</taxon>
        <taxon>Bacillati</taxon>
        <taxon>Actinomycetota</taxon>
        <taxon>Actinomycetes</taxon>
        <taxon>Mycobacteriales</taxon>
        <taxon>Gordoniaceae</taxon>
        <taxon>Gordonia</taxon>
    </lineage>
</organism>
<proteinExistence type="inferred from homology"/>
<dbReference type="CDD" id="cd06341">
    <property type="entry name" value="PBP1_ABC_ligand_binding-like"/>
    <property type="match status" value="1"/>
</dbReference>